<dbReference type="Pfam" id="PF00206">
    <property type="entry name" value="Lyase_1"/>
    <property type="match status" value="1"/>
</dbReference>
<dbReference type="GO" id="GO:0005829">
    <property type="term" value="C:cytosol"/>
    <property type="evidence" value="ECO:0007669"/>
    <property type="project" value="TreeGrafter"/>
</dbReference>
<dbReference type="EC" id="4.3.2.2" evidence="4 12"/>
<name>E6SMP7_THEM7</name>
<keyword evidence="6" id="KW-0028">Amino-acid biosynthesis</keyword>
<dbReference type="HOGENOM" id="CLU_030949_0_1_9"/>
<dbReference type="PRINTS" id="PR00145">
    <property type="entry name" value="ARGSUCLYASE"/>
</dbReference>
<protein>
    <recommendedName>
        <fullName evidence="5 12">Adenylosuccinate lyase</fullName>
        <shortName evidence="13">ASL</shortName>
        <ecNumber evidence="4 12">4.3.2.2</ecNumber>
    </recommendedName>
    <alternativeName>
        <fullName evidence="10 13">Adenylosuccinase</fullName>
    </alternativeName>
</protein>
<dbReference type="SMART" id="SM00998">
    <property type="entry name" value="ADSL_C"/>
    <property type="match status" value="1"/>
</dbReference>
<dbReference type="Gene3D" id="1.10.275.10">
    <property type="entry name" value="Fumarase/aspartase (N-terminal domain)"/>
    <property type="match status" value="1"/>
</dbReference>
<evidence type="ECO:0000313" key="16">
    <source>
        <dbReference type="EMBL" id="ADU51539.1"/>
    </source>
</evidence>
<feature type="region of interest" description="Disordered" evidence="14">
    <location>
        <begin position="435"/>
        <end position="482"/>
    </location>
</feature>
<evidence type="ECO:0000256" key="8">
    <source>
        <dbReference type="ARBA" id="ARBA00023239"/>
    </source>
</evidence>
<evidence type="ECO:0000256" key="12">
    <source>
        <dbReference type="NCBIfam" id="TIGR00928"/>
    </source>
</evidence>
<dbReference type="Proteomes" id="UP000008915">
    <property type="component" value="Chromosome"/>
</dbReference>
<evidence type="ECO:0000256" key="3">
    <source>
        <dbReference type="ARBA" id="ARBA00008273"/>
    </source>
</evidence>
<dbReference type="InterPro" id="IPR024083">
    <property type="entry name" value="Fumarase/histidase_N"/>
</dbReference>
<dbReference type="STRING" id="644966.Tmar_1426"/>
<dbReference type="AlphaFoldDB" id="E6SMP7"/>
<dbReference type="GO" id="GO:0070626">
    <property type="term" value="F:(S)-2-(5-amino-1-(5-phospho-D-ribosyl)imidazole-4-carboxamido) succinate lyase (fumarate-forming) activity"/>
    <property type="evidence" value="ECO:0007669"/>
    <property type="project" value="TreeGrafter"/>
</dbReference>
<dbReference type="CDD" id="cd01360">
    <property type="entry name" value="Adenylsuccinate_lyase_1"/>
    <property type="match status" value="1"/>
</dbReference>
<evidence type="ECO:0000259" key="15">
    <source>
        <dbReference type="SMART" id="SM00998"/>
    </source>
</evidence>
<comment type="pathway">
    <text evidence="2 13">Purine metabolism; AMP biosynthesis via de novo pathway; AMP from IMP: step 2/2.</text>
</comment>
<reference evidence="17" key="2">
    <citation type="journal article" date="2010" name="Stand. Genomic Sci.">
        <title>Complete genome sequence of Thermaerobacter marianensis type strain (7p75aT).</title>
        <authorList>
            <person name="Han C."/>
            <person name="Gu W."/>
            <person name="Zhang X."/>
            <person name="Lapidus A."/>
            <person name="Nolan M."/>
            <person name="Copeland A."/>
            <person name="Lucas S."/>
            <person name="Glavina Del Rio T."/>
            <person name="Tice H."/>
            <person name="Cheng J."/>
            <person name="Tapia R."/>
            <person name="Goodwin L."/>
            <person name="Pitluck S."/>
            <person name="Pagani I."/>
            <person name="Ivanova N."/>
            <person name="Mavromatis K."/>
            <person name="Mikhailova N."/>
            <person name="Pati A."/>
            <person name="Chen A."/>
            <person name="Palaniappan K."/>
            <person name="Land M."/>
            <person name="Hauser L."/>
            <person name="Chang Y."/>
            <person name="Jeffries C."/>
            <person name="Schneider S."/>
            <person name="Rohde M."/>
            <person name="Goker M."/>
            <person name="Pukall R."/>
            <person name="Woyke T."/>
            <person name="Bristow J."/>
            <person name="Eisen J."/>
            <person name="Markowitz V."/>
            <person name="Hugenholtz P."/>
            <person name="Kyrpides N."/>
            <person name="Klenk H."/>
            <person name="Detter J."/>
        </authorList>
    </citation>
    <scope>NUCLEOTIDE SEQUENCE [LARGE SCALE GENOMIC DNA]</scope>
    <source>
        <strain evidence="17">ATCC 700841 / DSM 12885 / JCM 10246 / 7p75a</strain>
    </source>
</reference>
<evidence type="ECO:0000256" key="11">
    <source>
        <dbReference type="ARBA" id="ARBA00049115"/>
    </source>
</evidence>
<keyword evidence="8 13" id="KW-0456">Lyase</keyword>
<dbReference type="FunFam" id="1.10.40.30:FF:000007">
    <property type="entry name" value="Adenylosuccinate lyase"/>
    <property type="match status" value="1"/>
</dbReference>
<dbReference type="Gene3D" id="1.10.40.30">
    <property type="entry name" value="Fumarase/aspartase (C-terminal domain)"/>
    <property type="match status" value="1"/>
</dbReference>
<keyword evidence="17" id="KW-1185">Reference proteome</keyword>
<gene>
    <name evidence="16" type="ordered locus">Tmar_1426</name>
</gene>
<dbReference type="GO" id="GO:0006189">
    <property type="term" value="P:'de novo' IMP biosynthetic process"/>
    <property type="evidence" value="ECO:0007669"/>
    <property type="project" value="UniProtKB-UniPathway"/>
</dbReference>
<dbReference type="GO" id="GO:0004018">
    <property type="term" value="F:N6-(1,2-dicarboxyethyl)AMP AMP-lyase (fumarate-forming) activity"/>
    <property type="evidence" value="ECO:0007669"/>
    <property type="project" value="UniProtKB-UniRule"/>
</dbReference>
<dbReference type="KEGG" id="tmr:Tmar_1426"/>
<evidence type="ECO:0000256" key="9">
    <source>
        <dbReference type="ARBA" id="ARBA00024477"/>
    </source>
</evidence>
<accession>E6SMP7</accession>
<evidence type="ECO:0000256" key="6">
    <source>
        <dbReference type="ARBA" id="ARBA00022605"/>
    </source>
</evidence>
<keyword evidence="7 13" id="KW-0658">Purine biosynthesis</keyword>
<organism evidence="16 17">
    <name type="scientific">Thermaerobacter marianensis (strain ATCC 700841 / DSM 12885 / JCM 10246 / 7p75a)</name>
    <dbReference type="NCBI Taxonomy" id="644966"/>
    <lineage>
        <taxon>Bacteria</taxon>
        <taxon>Bacillati</taxon>
        <taxon>Bacillota</taxon>
        <taxon>Clostridia</taxon>
        <taxon>Eubacteriales</taxon>
        <taxon>Clostridiales Family XVII. Incertae Sedis</taxon>
        <taxon>Thermaerobacter</taxon>
    </lineage>
</organism>
<dbReference type="SUPFAM" id="SSF48557">
    <property type="entry name" value="L-aspartase-like"/>
    <property type="match status" value="1"/>
</dbReference>
<dbReference type="InterPro" id="IPR020557">
    <property type="entry name" value="Fumarate_lyase_CS"/>
</dbReference>
<comment type="pathway">
    <text evidence="1 13">Purine metabolism; IMP biosynthesis via de novo pathway; 5-amino-1-(5-phospho-D-ribosyl)imidazole-4-carboxamide from 5-amino-1-(5-phospho-D-ribosyl)imidazole-4-carboxylate: step 2/2.</text>
</comment>
<feature type="region of interest" description="Disordered" evidence="14">
    <location>
        <begin position="252"/>
        <end position="271"/>
    </location>
</feature>
<dbReference type="PRINTS" id="PR00149">
    <property type="entry name" value="FUMRATELYASE"/>
</dbReference>
<dbReference type="GO" id="GO:0044208">
    <property type="term" value="P:'de novo' AMP biosynthetic process"/>
    <property type="evidence" value="ECO:0007669"/>
    <property type="project" value="UniProtKB-UniPathway"/>
</dbReference>
<reference evidence="16 17" key="1">
    <citation type="journal article" date="2010" name="Stand. Genomic Sci.">
        <title>Complete genome sequence of Thermaerobacter marianensis type strain (7p75a).</title>
        <authorList>
            <person name="Han C."/>
            <person name="Gu W."/>
            <person name="Zhang X."/>
            <person name="Lapidus A."/>
            <person name="Nolan M."/>
            <person name="Copeland A."/>
            <person name="Lucas S."/>
            <person name="Del Rio T.G."/>
            <person name="Tice H."/>
            <person name="Cheng J.F."/>
            <person name="Tapia R."/>
            <person name="Goodwin L."/>
            <person name="Pitluck S."/>
            <person name="Pagani I."/>
            <person name="Ivanova N."/>
            <person name="Mavromatis K."/>
            <person name="Mikhailova N."/>
            <person name="Pati A."/>
            <person name="Chen A."/>
            <person name="Palaniappan K."/>
            <person name="Land M."/>
            <person name="Hauser L."/>
            <person name="Chang Y.J."/>
            <person name="Jeffries C.D."/>
            <person name="Schneider S."/>
            <person name="Rohde M."/>
            <person name="Goker M."/>
            <person name="Pukall R."/>
            <person name="Woyke T."/>
            <person name="Bristow J."/>
            <person name="Eisen J.A."/>
            <person name="Markowitz V."/>
            <person name="Hugenholtz P."/>
            <person name="Kyrpides N.C."/>
            <person name="Klenk H.P."/>
            <person name="Detter J.C."/>
        </authorList>
    </citation>
    <scope>NUCLEOTIDE SEQUENCE [LARGE SCALE GENOMIC DNA]</scope>
    <source>
        <strain evidence="17">ATCC 700841 / DSM 12885 / JCM 10246 / 7p75a</strain>
    </source>
</reference>
<dbReference type="PANTHER" id="PTHR43172:SF1">
    <property type="entry name" value="ADENYLOSUCCINATE LYASE"/>
    <property type="match status" value="1"/>
</dbReference>
<dbReference type="eggNOG" id="COG0015">
    <property type="taxonomic scope" value="Bacteria"/>
</dbReference>
<dbReference type="UniPathway" id="UPA00074">
    <property type="reaction ID" value="UER00132"/>
</dbReference>
<feature type="domain" description="Adenylosuccinate lyase C-terminal" evidence="15">
    <location>
        <begin position="349"/>
        <end position="429"/>
    </location>
</feature>
<proteinExistence type="inferred from homology"/>
<dbReference type="RefSeq" id="WP_013495843.1">
    <property type="nucleotide sequence ID" value="NC_014831.1"/>
</dbReference>
<dbReference type="UniPathway" id="UPA00075">
    <property type="reaction ID" value="UER00336"/>
</dbReference>
<feature type="compositionally biased region" description="Low complexity" evidence="14">
    <location>
        <begin position="435"/>
        <end position="458"/>
    </location>
</feature>
<dbReference type="Gene3D" id="1.20.200.10">
    <property type="entry name" value="Fumarase/aspartase (Central domain)"/>
    <property type="match status" value="1"/>
</dbReference>
<dbReference type="Pfam" id="PF10397">
    <property type="entry name" value="ADSL_C"/>
    <property type="match status" value="1"/>
</dbReference>
<evidence type="ECO:0000256" key="13">
    <source>
        <dbReference type="RuleBase" id="RU361172"/>
    </source>
</evidence>
<dbReference type="InterPro" id="IPR019468">
    <property type="entry name" value="AdenyloSucc_lyase_C"/>
</dbReference>
<evidence type="ECO:0000256" key="2">
    <source>
        <dbReference type="ARBA" id="ARBA00004734"/>
    </source>
</evidence>
<evidence type="ECO:0000256" key="7">
    <source>
        <dbReference type="ARBA" id="ARBA00022755"/>
    </source>
</evidence>
<sequence>MIERYTRPAMGRLWTLEHKYATWLEVELLVVEAWEELGTVPKGTAARIRRRARIDVDRILAIERQVHHDVIAFTTAIAEQVGDDARWVHYGLTSSDVVDTALAVNLTQAVDLLVREVRALREAVGEQARRHKDTVMMGRTHGVHAEPITFGLKLALWYAELGRNLERLERARRAVAVGKISGAVGTFAHVDPRVEAYVCRRLGLEPETVSSQIVARDRHAELLAALAILAGTYDKMAVEIRHLQRTEVREVEEPFRAGQKGSSAMPHKRNPEKCERISGLARVIRGYLLSALENQALWHERDISHSSVERIVLPDALILADYMTALLAEIVRDLHVYPEAMAANLERTGGLIYSQRVLLALVERGLRREDAYAIVQELAMRGWQGDKPFRRLVAEDPRVREVLAPEEIEALFDPKAYLRHIDFIFRRAGLLPDGDGAAAPEPGHGPAAGQAAADAGYGRVAGGGAGGPASHDDAGGGAGGGA</sequence>
<dbReference type="PROSITE" id="PS00163">
    <property type="entry name" value="FUMARATE_LYASES"/>
    <property type="match status" value="1"/>
</dbReference>
<evidence type="ECO:0000313" key="17">
    <source>
        <dbReference type="Proteomes" id="UP000008915"/>
    </source>
</evidence>
<dbReference type="EMBL" id="CP002344">
    <property type="protein sequence ID" value="ADU51539.1"/>
    <property type="molecule type" value="Genomic_DNA"/>
</dbReference>
<dbReference type="InterPro" id="IPR022761">
    <property type="entry name" value="Fumarate_lyase_N"/>
</dbReference>
<evidence type="ECO:0000256" key="10">
    <source>
        <dbReference type="ARBA" id="ARBA00030717"/>
    </source>
</evidence>
<dbReference type="InterPro" id="IPR000362">
    <property type="entry name" value="Fumarate_lyase_fam"/>
</dbReference>
<dbReference type="PANTHER" id="PTHR43172">
    <property type="entry name" value="ADENYLOSUCCINATE LYASE"/>
    <property type="match status" value="1"/>
</dbReference>
<dbReference type="FunFam" id="1.20.200.10:FF:000008">
    <property type="entry name" value="Adenylosuccinate lyase"/>
    <property type="match status" value="1"/>
</dbReference>
<dbReference type="GO" id="GO:0008652">
    <property type="term" value="P:amino acid biosynthetic process"/>
    <property type="evidence" value="ECO:0007669"/>
    <property type="project" value="UniProtKB-KW"/>
</dbReference>
<evidence type="ECO:0000256" key="5">
    <source>
        <dbReference type="ARBA" id="ARBA00017058"/>
    </source>
</evidence>
<dbReference type="InterPro" id="IPR008948">
    <property type="entry name" value="L-Aspartase-like"/>
</dbReference>
<dbReference type="NCBIfam" id="TIGR00928">
    <property type="entry name" value="purB"/>
    <property type="match status" value="1"/>
</dbReference>
<comment type="similarity">
    <text evidence="3 13">Belongs to the lyase 1 family. Adenylosuccinate lyase subfamily.</text>
</comment>
<evidence type="ECO:0000256" key="14">
    <source>
        <dbReference type="SAM" id="MobiDB-lite"/>
    </source>
</evidence>
<evidence type="ECO:0000256" key="1">
    <source>
        <dbReference type="ARBA" id="ARBA00004706"/>
    </source>
</evidence>
<dbReference type="InterPro" id="IPR004769">
    <property type="entry name" value="Pur_lyase"/>
</dbReference>
<evidence type="ECO:0000256" key="4">
    <source>
        <dbReference type="ARBA" id="ARBA00012339"/>
    </source>
</evidence>
<comment type="catalytic activity">
    <reaction evidence="11">
        <text>N(6)-(1,2-dicarboxyethyl)-AMP = fumarate + AMP</text>
        <dbReference type="Rhea" id="RHEA:16853"/>
        <dbReference type="ChEBI" id="CHEBI:29806"/>
        <dbReference type="ChEBI" id="CHEBI:57567"/>
        <dbReference type="ChEBI" id="CHEBI:456215"/>
        <dbReference type="EC" id="4.3.2.2"/>
    </reaction>
    <physiologicalReaction direction="left-to-right" evidence="11">
        <dbReference type="Rhea" id="RHEA:16854"/>
    </physiologicalReaction>
</comment>
<comment type="catalytic activity">
    <reaction evidence="9">
        <text>(2S)-2-[5-amino-1-(5-phospho-beta-D-ribosyl)imidazole-4-carboxamido]succinate = 5-amino-1-(5-phospho-beta-D-ribosyl)imidazole-4-carboxamide + fumarate</text>
        <dbReference type="Rhea" id="RHEA:23920"/>
        <dbReference type="ChEBI" id="CHEBI:29806"/>
        <dbReference type="ChEBI" id="CHEBI:58443"/>
        <dbReference type="ChEBI" id="CHEBI:58475"/>
        <dbReference type="EC" id="4.3.2.2"/>
    </reaction>
    <physiologicalReaction direction="left-to-right" evidence="9">
        <dbReference type="Rhea" id="RHEA:23921"/>
    </physiologicalReaction>
</comment>